<evidence type="ECO:0000256" key="1">
    <source>
        <dbReference type="SAM" id="Phobius"/>
    </source>
</evidence>
<evidence type="ECO:0000313" key="2">
    <source>
        <dbReference type="EMBL" id="RXK42645.1"/>
    </source>
</evidence>
<feature type="transmembrane region" description="Helical" evidence="1">
    <location>
        <begin position="16"/>
        <end position="36"/>
    </location>
</feature>
<comment type="caution">
    <text evidence="2">The sequence shown here is derived from an EMBL/GenBank/DDBJ whole genome shotgun (WGS) entry which is preliminary data.</text>
</comment>
<accession>A0A4Q1BWT2</accession>
<dbReference type="EMBL" id="SDIL01000001">
    <property type="protein sequence ID" value="RXK42645.1"/>
    <property type="molecule type" value="Genomic_DNA"/>
</dbReference>
<evidence type="ECO:0000313" key="3">
    <source>
        <dbReference type="Proteomes" id="UP000289152"/>
    </source>
</evidence>
<dbReference type="Proteomes" id="UP000289152">
    <property type="component" value="Unassembled WGS sequence"/>
</dbReference>
<name>A0A4Q1BWT2_TREME</name>
<keyword evidence="3" id="KW-1185">Reference proteome</keyword>
<reference evidence="2 3" key="1">
    <citation type="submission" date="2016-06" db="EMBL/GenBank/DDBJ databases">
        <title>Evolution of pathogenesis and genome organization in the Tremellales.</title>
        <authorList>
            <person name="Cuomo C."/>
            <person name="Litvintseva A."/>
            <person name="Heitman J."/>
            <person name="Chen Y."/>
            <person name="Sun S."/>
            <person name="Springer D."/>
            <person name="Dromer F."/>
            <person name="Young S."/>
            <person name="Zeng Q."/>
            <person name="Chapman S."/>
            <person name="Gujja S."/>
            <person name="Saif S."/>
            <person name="Birren B."/>
        </authorList>
    </citation>
    <scope>NUCLEOTIDE SEQUENCE [LARGE SCALE GENOMIC DNA]</scope>
    <source>
        <strain evidence="2 3">ATCC 28783</strain>
    </source>
</reference>
<keyword evidence="1" id="KW-1133">Transmembrane helix</keyword>
<gene>
    <name evidence="2" type="ORF">M231_00199</name>
</gene>
<proteinExistence type="predicted"/>
<organism evidence="2 3">
    <name type="scientific">Tremella mesenterica</name>
    <name type="common">Jelly fungus</name>
    <dbReference type="NCBI Taxonomy" id="5217"/>
    <lineage>
        <taxon>Eukaryota</taxon>
        <taxon>Fungi</taxon>
        <taxon>Dikarya</taxon>
        <taxon>Basidiomycota</taxon>
        <taxon>Agaricomycotina</taxon>
        <taxon>Tremellomycetes</taxon>
        <taxon>Tremellales</taxon>
        <taxon>Tremellaceae</taxon>
        <taxon>Tremella</taxon>
    </lineage>
</organism>
<feature type="transmembrane region" description="Helical" evidence="1">
    <location>
        <begin position="136"/>
        <end position="158"/>
    </location>
</feature>
<keyword evidence="1" id="KW-0812">Transmembrane</keyword>
<protein>
    <submittedName>
        <fullName evidence="2">Uncharacterized protein</fullName>
    </submittedName>
</protein>
<dbReference type="VEuPathDB" id="FungiDB:TREMEDRAFT_59103"/>
<feature type="transmembrane region" description="Helical" evidence="1">
    <location>
        <begin position="235"/>
        <end position="252"/>
    </location>
</feature>
<feature type="transmembrane region" description="Helical" evidence="1">
    <location>
        <begin position="195"/>
        <end position="215"/>
    </location>
</feature>
<dbReference type="AlphaFoldDB" id="A0A4Q1BWT2"/>
<dbReference type="InParanoid" id="A0A4Q1BWT2"/>
<sequence length="265" mass="29110">MPGGVYTKGNKVKTAFFTHFLAFAISLGACVLYFLIYLRNVPLDYSAATQPKIALRNRFWLVELWVAQPNGTDTTTLTHWGFGVWGWCGTTETNRVGEEKCVLHGGWTLPADADKNGVTNLGLASAITKSLGPASILLIINVVIRLVCTIWILVTYMLPGKINPKAFEALPKTPKGKKLSLRTRMGFWLMGPRPFVPLFLNTVFAVTVLIIAGVGTQQTVTGQDSTIALGMGTKFLISTLIAEFCAHALLWAGRLRPERAEYDYT</sequence>
<keyword evidence="1" id="KW-0472">Membrane</keyword>